<evidence type="ECO:0000313" key="3">
    <source>
        <dbReference type="Proteomes" id="UP000829720"/>
    </source>
</evidence>
<dbReference type="Proteomes" id="UP000829720">
    <property type="component" value="Unassembled WGS sequence"/>
</dbReference>
<feature type="region of interest" description="Disordered" evidence="1">
    <location>
        <begin position="65"/>
        <end position="84"/>
    </location>
</feature>
<name>A0A8T3E9H3_9TELE</name>
<gene>
    <name evidence="2" type="ORF">AGOR_G00028820</name>
</gene>
<evidence type="ECO:0000256" key="1">
    <source>
        <dbReference type="SAM" id="MobiDB-lite"/>
    </source>
</evidence>
<comment type="caution">
    <text evidence="2">The sequence shown here is derived from an EMBL/GenBank/DDBJ whole genome shotgun (WGS) entry which is preliminary data.</text>
</comment>
<evidence type="ECO:0000313" key="2">
    <source>
        <dbReference type="EMBL" id="KAI1903595.1"/>
    </source>
</evidence>
<organism evidence="2 3">
    <name type="scientific">Albula goreensis</name>
    <dbReference type="NCBI Taxonomy" id="1534307"/>
    <lineage>
        <taxon>Eukaryota</taxon>
        <taxon>Metazoa</taxon>
        <taxon>Chordata</taxon>
        <taxon>Craniata</taxon>
        <taxon>Vertebrata</taxon>
        <taxon>Euteleostomi</taxon>
        <taxon>Actinopterygii</taxon>
        <taxon>Neopterygii</taxon>
        <taxon>Teleostei</taxon>
        <taxon>Albuliformes</taxon>
        <taxon>Albulidae</taxon>
        <taxon>Albula</taxon>
    </lineage>
</organism>
<dbReference type="AlphaFoldDB" id="A0A8T3E9H3"/>
<sequence length="84" mass="9107">MKNGQNLDPKEPFVSQLIGINIRRGKHTNSVQFHSTALGLGLHQECSESACARGCEGVLPCLAGSGNDQQHHRPNQAEAPLKMF</sequence>
<protein>
    <submittedName>
        <fullName evidence="2">Uncharacterized protein</fullName>
    </submittedName>
</protein>
<proteinExistence type="predicted"/>
<dbReference type="EMBL" id="JAERUA010000002">
    <property type="protein sequence ID" value="KAI1903595.1"/>
    <property type="molecule type" value="Genomic_DNA"/>
</dbReference>
<reference evidence="2" key="1">
    <citation type="submission" date="2021-01" db="EMBL/GenBank/DDBJ databases">
        <authorList>
            <person name="Zahm M."/>
            <person name="Roques C."/>
            <person name="Cabau C."/>
            <person name="Klopp C."/>
            <person name="Donnadieu C."/>
            <person name="Jouanno E."/>
            <person name="Lampietro C."/>
            <person name="Louis A."/>
            <person name="Herpin A."/>
            <person name="Echchiki A."/>
            <person name="Berthelot C."/>
            <person name="Parey E."/>
            <person name="Roest-Crollius H."/>
            <person name="Braasch I."/>
            <person name="Postlethwait J."/>
            <person name="Bobe J."/>
            <person name="Montfort J."/>
            <person name="Bouchez O."/>
            <person name="Begum T."/>
            <person name="Mejri S."/>
            <person name="Adams A."/>
            <person name="Chen W.-J."/>
            <person name="Guiguen Y."/>
        </authorList>
    </citation>
    <scope>NUCLEOTIDE SEQUENCE</scope>
    <source>
        <tissue evidence="2">Blood</tissue>
    </source>
</reference>
<keyword evidence="3" id="KW-1185">Reference proteome</keyword>
<accession>A0A8T3E9H3</accession>